<protein>
    <submittedName>
        <fullName evidence="3">YqaA family protein</fullName>
    </submittedName>
</protein>
<feature type="transmembrane region" description="Helical" evidence="1">
    <location>
        <begin position="181"/>
        <end position="200"/>
    </location>
</feature>
<dbReference type="PANTHER" id="PTHR42709">
    <property type="entry name" value="ALKALINE PHOSPHATASE LIKE PROTEIN"/>
    <property type="match status" value="1"/>
</dbReference>
<accession>A0ABW5D8G9</accession>
<evidence type="ECO:0000313" key="4">
    <source>
        <dbReference type="Proteomes" id="UP001597375"/>
    </source>
</evidence>
<keyword evidence="1" id="KW-1133">Transmembrane helix</keyword>
<evidence type="ECO:0000256" key="1">
    <source>
        <dbReference type="SAM" id="Phobius"/>
    </source>
</evidence>
<keyword evidence="1" id="KW-0472">Membrane</keyword>
<comment type="caution">
    <text evidence="3">The sequence shown here is derived from an EMBL/GenBank/DDBJ whole genome shotgun (WGS) entry which is preliminary data.</text>
</comment>
<dbReference type="InterPro" id="IPR051311">
    <property type="entry name" value="DedA_domain"/>
</dbReference>
<dbReference type="Proteomes" id="UP001597375">
    <property type="component" value="Unassembled WGS sequence"/>
</dbReference>
<feature type="domain" description="VTT" evidence="2">
    <location>
        <begin position="47"/>
        <end position="167"/>
    </location>
</feature>
<dbReference type="InterPro" id="IPR032816">
    <property type="entry name" value="VTT_dom"/>
</dbReference>
<dbReference type="PANTHER" id="PTHR42709:SF11">
    <property type="entry name" value="DEDA FAMILY PROTEIN"/>
    <property type="match status" value="1"/>
</dbReference>
<keyword evidence="4" id="KW-1185">Reference proteome</keyword>
<dbReference type="Pfam" id="PF09335">
    <property type="entry name" value="VTT_dom"/>
    <property type="match status" value="1"/>
</dbReference>
<dbReference type="EMBL" id="JBHUIT010000011">
    <property type="protein sequence ID" value="MFD2256698.1"/>
    <property type="molecule type" value="Genomic_DNA"/>
</dbReference>
<gene>
    <name evidence="3" type="ORF">ACFSSA_08420</name>
</gene>
<sequence>MTAEVSPARPNIIRRLYAWTVSWADHPAGTWALFCIAFAESSFFLIPPDVLLLALCFGAREKWLKYATVCTAGSVLGGLLGWLIGWGLWESVHGLFIPHLFSQEKFDHVGLLYEKNAFLAVFTAAFTPIPFKVFTIAAGVFHVNIPLLLMGSLVGRAGRFFIVAGLIRIFGQKVRPFIEKHLEWCFIIGTVLLIGGIAVLKLSH</sequence>
<feature type="transmembrane region" description="Helical" evidence="1">
    <location>
        <begin position="31"/>
        <end position="54"/>
    </location>
</feature>
<evidence type="ECO:0000313" key="3">
    <source>
        <dbReference type="EMBL" id="MFD2256698.1"/>
    </source>
</evidence>
<keyword evidence="1" id="KW-0812">Transmembrane</keyword>
<feature type="transmembrane region" description="Helical" evidence="1">
    <location>
        <begin position="117"/>
        <end position="140"/>
    </location>
</feature>
<proteinExistence type="predicted"/>
<feature type="transmembrane region" description="Helical" evidence="1">
    <location>
        <begin position="66"/>
        <end position="89"/>
    </location>
</feature>
<feature type="transmembrane region" description="Helical" evidence="1">
    <location>
        <begin position="147"/>
        <end position="169"/>
    </location>
</feature>
<evidence type="ECO:0000259" key="2">
    <source>
        <dbReference type="Pfam" id="PF09335"/>
    </source>
</evidence>
<dbReference type="RefSeq" id="WP_386819988.1">
    <property type="nucleotide sequence ID" value="NZ_JBHUIT010000011.1"/>
</dbReference>
<name>A0ABW5D8G9_9BACT</name>
<reference evidence="4" key="1">
    <citation type="journal article" date="2019" name="Int. J. Syst. Evol. Microbiol.">
        <title>The Global Catalogue of Microorganisms (GCM) 10K type strain sequencing project: providing services to taxonomists for standard genome sequencing and annotation.</title>
        <authorList>
            <consortium name="The Broad Institute Genomics Platform"/>
            <consortium name="The Broad Institute Genome Sequencing Center for Infectious Disease"/>
            <person name="Wu L."/>
            <person name="Ma J."/>
        </authorList>
    </citation>
    <scope>NUCLEOTIDE SEQUENCE [LARGE SCALE GENOMIC DNA]</scope>
    <source>
        <strain evidence="4">CGMCC 4.7106</strain>
    </source>
</reference>
<organism evidence="3 4">
    <name type="scientific">Luteolibacter algae</name>
    <dbReference type="NCBI Taxonomy" id="454151"/>
    <lineage>
        <taxon>Bacteria</taxon>
        <taxon>Pseudomonadati</taxon>
        <taxon>Verrucomicrobiota</taxon>
        <taxon>Verrucomicrobiia</taxon>
        <taxon>Verrucomicrobiales</taxon>
        <taxon>Verrucomicrobiaceae</taxon>
        <taxon>Luteolibacter</taxon>
    </lineage>
</organism>